<accession>A0A7X2MWW4</accession>
<keyword evidence="4" id="KW-1185">Reference proteome</keyword>
<comment type="caution">
    <text evidence="3">The sequence shown here is derived from an EMBL/GenBank/DDBJ whole genome shotgun (WGS) entry which is preliminary data.</text>
</comment>
<reference evidence="3 4" key="1">
    <citation type="submission" date="2019-08" db="EMBL/GenBank/DDBJ databases">
        <title>In-depth cultivation of the pig gut microbiome towards novel bacterial diversity and tailored functional studies.</title>
        <authorList>
            <person name="Wylensek D."/>
            <person name="Hitch T.C.A."/>
            <person name="Clavel T."/>
        </authorList>
    </citation>
    <scope>NUCLEOTIDE SEQUENCE [LARGE SCALE GENOMIC DNA]</scope>
    <source>
        <strain evidence="3 4">WCA-383-APC-5B</strain>
    </source>
</reference>
<keyword evidence="1" id="KW-0560">Oxidoreductase</keyword>
<dbReference type="AlphaFoldDB" id="A0A7X2MWW4"/>
<proteinExistence type="predicted"/>
<dbReference type="InterPro" id="IPR036188">
    <property type="entry name" value="FAD/NAD-bd_sf"/>
</dbReference>
<evidence type="ECO:0000256" key="1">
    <source>
        <dbReference type="ARBA" id="ARBA00023002"/>
    </source>
</evidence>
<dbReference type="Proteomes" id="UP000460287">
    <property type="component" value="Unassembled WGS sequence"/>
</dbReference>
<dbReference type="EMBL" id="VULX01000003">
    <property type="protein sequence ID" value="MSR90574.1"/>
    <property type="molecule type" value="Genomic_DNA"/>
</dbReference>
<dbReference type="PRINTS" id="PR00368">
    <property type="entry name" value="FADPNR"/>
</dbReference>
<name>A0A7X2MWW4_9CLOT</name>
<sequence>MNKYDLVIVGAGAAGMLCAVNAKKHGIQRVLIIDKDPVLGGSLNGCTYTIDKDRKITGNQYLAELTEEFKKHDIKVLRNTMVLKIDEHGSAVCLNSTEGLHKIVAKNIILCNGAKEKGRNSIAVTGDRCAGILNVTMAKKIFAMNMIPGKNILFCGDDGIKRIINEIKKSNVNVVGVVGENSYGLTDNIFNGYEISRINGRGRVEEAILTKGDEALKVKCDTVIFAYARISDGIVAMRSGIDLNPLTTGPRVDKNYMTSRENIYACGDGIFIHEYIDDIENECENLIRFVFDSNCK</sequence>
<dbReference type="PANTHER" id="PTHR42949">
    <property type="entry name" value="ANAEROBIC GLYCEROL-3-PHOSPHATE DEHYDROGENASE SUBUNIT B"/>
    <property type="match status" value="1"/>
</dbReference>
<gene>
    <name evidence="3" type="ORF">FYJ33_03885</name>
</gene>
<evidence type="ECO:0000313" key="4">
    <source>
        <dbReference type="Proteomes" id="UP000460287"/>
    </source>
</evidence>
<dbReference type="Pfam" id="PF07992">
    <property type="entry name" value="Pyr_redox_2"/>
    <property type="match status" value="1"/>
</dbReference>
<organism evidence="3 4">
    <name type="scientific">Inconstantimicrobium porci</name>
    <dbReference type="NCBI Taxonomy" id="2652291"/>
    <lineage>
        <taxon>Bacteria</taxon>
        <taxon>Bacillati</taxon>
        <taxon>Bacillota</taxon>
        <taxon>Clostridia</taxon>
        <taxon>Eubacteriales</taxon>
        <taxon>Clostridiaceae</taxon>
        <taxon>Inconstantimicrobium</taxon>
    </lineage>
</organism>
<protein>
    <submittedName>
        <fullName evidence="3">FAD-binding protein</fullName>
    </submittedName>
</protein>
<dbReference type="Gene3D" id="3.50.50.60">
    <property type="entry name" value="FAD/NAD(P)-binding domain"/>
    <property type="match status" value="2"/>
</dbReference>
<dbReference type="RefSeq" id="WP_154530459.1">
    <property type="nucleotide sequence ID" value="NZ_VULX01000003.1"/>
</dbReference>
<dbReference type="GO" id="GO:0016491">
    <property type="term" value="F:oxidoreductase activity"/>
    <property type="evidence" value="ECO:0007669"/>
    <property type="project" value="UniProtKB-KW"/>
</dbReference>
<evidence type="ECO:0000259" key="2">
    <source>
        <dbReference type="Pfam" id="PF07992"/>
    </source>
</evidence>
<dbReference type="PANTHER" id="PTHR42949:SF3">
    <property type="entry name" value="ANAEROBIC GLYCEROL-3-PHOSPHATE DEHYDROGENASE SUBUNIT B"/>
    <property type="match status" value="1"/>
</dbReference>
<dbReference type="InterPro" id="IPR051691">
    <property type="entry name" value="Metab_Enz_Cyan_OpOx_G3PDH"/>
</dbReference>
<feature type="domain" description="FAD/NAD(P)-binding" evidence="2">
    <location>
        <begin position="4"/>
        <end position="118"/>
    </location>
</feature>
<dbReference type="SUPFAM" id="SSF51905">
    <property type="entry name" value="FAD/NAD(P)-binding domain"/>
    <property type="match status" value="1"/>
</dbReference>
<dbReference type="InterPro" id="IPR023753">
    <property type="entry name" value="FAD/NAD-binding_dom"/>
</dbReference>
<evidence type="ECO:0000313" key="3">
    <source>
        <dbReference type="EMBL" id="MSR90574.1"/>
    </source>
</evidence>
<dbReference type="PRINTS" id="PR00411">
    <property type="entry name" value="PNDRDTASEI"/>
</dbReference>